<comment type="similarity">
    <text evidence="1 10">Belongs to the GHMP kinase family. IspE subfamily.</text>
</comment>
<dbReference type="SUPFAM" id="SSF55060">
    <property type="entry name" value="GHMP Kinase, C-terminal domain"/>
    <property type="match status" value="1"/>
</dbReference>
<dbReference type="NCBIfam" id="TIGR00154">
    <property type="entry name" value="ispE"/>
    <property type="match status" value="1"/>
</dbReference>
<evidence type="ECO:0000256" key="9">
    <source>
        <dbReference type="ARBA" id="ARBA00032554"/>
    </source>
</evidence>
<keyword evidence="7 10" id="KW-0067">ATP-binding</keyword>
<dbReference type="InterPro" id="IPR014721">
    <property type="entry name" value="Ribsml_uS5_D2-typ_fold_subgr"/>
</dbReference>
<dbReference type="GO" id="GO:0019288">
    <property type="term" value="P:isopentenyl diphosphate biosynthetic process, methylerythritol 4-phosphate pathway"/>
    <property type="evidence" value="ECO:0007669"/>
    <property type="project" value="UniProtKB-UniRule"/>
</dbReference>
<keyword evidence="6 10" id="KW-0418">Kinase</keyword>
<dbReference type="Gene3D" id="3.30.230.10">
    <property type="match status" value="1"/>
</dbReference>
<evidence type="ECO:0000313" key="14">
    <source>
        <dbReference type="Proteomes" id="UP000183299"/>
    </source>
</evidence>
<organism evidence="13 14">
    <name type="scientific">Celeribacter halophilus</name>
    <dbReference type="NCBI Taxonomy" id="576117"/>
    <lineage>
        <taxon>Bacteria</taxon>
        <taxon>Pseudomonadati</taxon>
        <taxon>Pseudomonadota</taxon>
        <taxon>Alphaproteobacteria</taxon>
        <taxon>Rhodobacterales</taxon>
        <taxon>Roseobacteraceae</taxon>
        <taxon>Celeribacter</taxon>
    </lineage>
</organism>
<dbReference type="InterPro" id="IPR036554">
    <property type="entry name" value="GHMP_kinase_C_sf"/>
</dbReference>
<protein>
    <recommendedName>
        <fullName evidence="3 10">4-diphosphocytidyl-2-C-methyl-D-erythritol kinase</fullName>
        <shortName evidence="10">CMK</shortName>
        <ecNumber evidence="2 10">2.7.1.148</ecNumber>
    </recommendedName>
    <alternativeName>
        <fullName evidence="9 10">4-(cytidine-5'-diphospho)-2-C-methyl-D-erythritol kinase</fullName>
    </alternativeName>
</protein>
<feature type="binding site" evidence="10">
    <location>
        <begin position="89"/>
        <end position="99"/>
    </location>
    <ligand>
        <name>ATP</name>
        <dbReference type="ChEBI" id="CHEBI:30616"/>
    </ligand>
</feature>
<feature type="domain" description="GHMP kinase N-terminal" evidence="11">
    <location>
        <begin position="74"/>
        <end position="127"/>
    </location>
</feature>
<comment type="catalytic activity">
    <reaction evidence="10">
        <text>4-CDP-2-C-methyl-D-erythritol + ATP = 4-CDP-2-C-methyl-D-erythritol 2-phosphate + ADP + H(+)</text>
        <dbReference type="Rhea" id="RHEA:18437"/>
        <dbReference type="ChEBI" id="CHEBI:15378"/>
        <dbReference type="ChEBI" id="CHEBI:30616"/>
        <dbReference type="ChEBI" id="CHEBI:57823"/>
        <dbReference type="ChEBI" id="CHEBI:57919"/>
        <dbReference type="ChEBI" id="CHEBI:456216"/>
        <dbReference type="EC" id="2.7.1.148"/>
    </reaction>
</comment>
<evidence type="ECO:0000256" key="5">
    <source>
        <dbReference type="ARBA" id="ARBA00022741"/>
    </source>
</evidence>
<keyword evidence="14" id="KW-1185">Reference proteome</keyword>
<evidence type="ECO:0000259" key="12">
    <source>
        <dbReference type="Pfam" id="PF08544"/>
    </source>
</evidence>
<evidence type="ECO:0000256" key="8">
    <source>
        <dbReference type="ARBA" id="ARBA00023229"/>
    </source>
</evidence>
<dbReference type="GO" id="GO:0050515">
    <property type="term" value="F:4-(cytidine 5'-diphospho)-2-C-methyl-D-erythritol kinase activity"/>
    <property type="evidence" value="ECO:0007669"/>
    <property type="project" value="UniProtKB-UniRule"/>
</dbReference>
<dbReference type="SUPFAM" id="SSF54211">
    <property type="entry name" value="Ribosomal protein S5 domain 2-like"/>
    <property type="match status" value="1"/>
</dbReference>
<evidence type="ECO:0000256" key="2">
    <source>
        <dbReference type="ARBA" id="ARBA00012052"/>
    </source>
</evidence>
<dbReference type="PIRSF" id="PIRSF010376">
    <property type="entry name" value="IspE"/>
    <property type="match status" value="1"/>
</dbReference>
<keyword evidence="8 10" id="KW-0414">Isoprene biosynthesis</keyword>
<dbReference type="GeneID" id="98665958"/>
<evidence type="ECO:0000256" key="7">
    <source>
        <dbReference type="ARBA" id="ARBA00022840"/>
    </source>
</evidence>
<evidence type="ECO:0000256" key="3">
    <source>
        <dbReference type="ARBA" id="ARBA00017473"/>
    </source>
</evidence>
<evidence type="ECO:0000256" key="1">
    <source>
        <dbReference type="ARBA" id="ARBA00009684"/>
    </source>
</evidence>
<dbReference type="Pfam" id="PF08544">
    <property type="entry name" value="GHMP_kinases_C"/>
    <property type="match status" value="1"/>
</dbReference>
<evidence type="ECO:0000256" key="6">
    <source>
        <dbReference type="ARBA" id="ARBA00022777"/>
    </source>
</evidence>
<comment type="pathway">
    <text evidence="10">Isoprenoid biosynthesis; isopentenyl diphosphate biosynthesis via DXP pathway; isopentenyl diphosphate from 1-deoxy-D-xylulose 5-phosphate: step 3/6.</text>
</comment>
<dbReference type="AlphaFoldDB" id="A0A1I3UVN8"/>
<dbReference type="GO" id="GO:0016114">
    <property type="term" value="P:terpenoid biosynthetic process"/>
    <property type="evidence" value="ECO:0007669"/>
    <property type="project" value="UniProtKB-UniRule"/>
</dbReference>
<feature type="domain" description="GHMP kinase C-terminal" evidence="12">
    <location>
        <begin position="202"/>
        <end position="260"/>
    </location>
</feature>
<evidence type="ECO:0000259" key="11">
    <source>
        <dbReference type="Pfam" id="PF00288"/>
    </source>
</evidence>
<dbReference type="PANTHER" id="PTHR43527:SF2">
    <property type="entry name" value="4-DIPHOSPHOCYTIDYL-2-C-METHYL-D-ERYTHRITOL KINASE, CHLOROPLASTIC"/>
    <property type="match status" value="1"/>
</dbReference>
<dbReference type="RefSeq" id="WP_066600588.1">
    <property type="nucleotide sequence ID" value="NZ_FORY01000012.1"/>
</dbReference>
<evidence type="ECO:0000313" key="13">
    <source>
        <dbReference type="EMBL" id="SFJ85947.1"/>
    </source>
</evidence>
<dbReference type="InterPro" id="IPR013750">
    <property type="entry name" value="GHMP_kinase_C_dom"/>
</dbReference>
<dbReference type="HAMAP" id="MF_00061">
    <property type="entry name" value="IspE"/>
    <property type="match status" value="1"/>
</dbReference>
<sequence length="276" mass="28511">MTVKVFAPAKINLTLHVTGQREDGYHLLDSLVAFVDQGDQVTATPATVSALSVTGPFAQGVPTDSSNLVMLAAGLAGFPMSLTLDKRLPPASGIGGGSADAAATLRAAARLGAKPVIAEGALSLGADVPVCLGAKPVRMSGIGEALTPVSMPALHMVLVNPRVEVSTPEVFKSLESKTNAAMPEVLPDWPDSLSFIDWLSTQRNDLEAPAVKRVPEVAAALAALALAPGAQMLRMSGSGATCFALFENRYTADAAALQLADSNPWWWVKSASTLPG</sequence>
<dbReference type="STRING" id="576117.SAMN04488138_11282"/>
<dbReference type="GO" id="GO:0005524">
    <property type="term" value="F:ATP binding"/>
    <property type="evidence" value="ECO:0007669"/>
    <property type="project" value="UniProtKB-UniRule"/>
</dbReference>
<dbReference type="NCBIfam" id="NF011202">
    <property type="entry name" value="PRK14608.1"/>
    <property type="match status" value="1"/>
</dbReference>
<proteinExistence type="inferred from homology"/>
<evidence type="ECO:0000256" key="4">
    <source>
        <dbReference type="ARBA" id="ARBA00022679"/>
    </source>
</evidence>
<dbReference type="Proteomes" id="UP000183299">
    <property type="component" value="Unassembled WGS sequence"/>
</dbReference>
<feature type="active site" evidence="10">
    <location>
        <position position="127"/>
    </location>
</feature>
<keyword evidence="4 10" id="KW-0808">Transferase</keyword>
<dbReference type="EMBL" id="FORY01000012">
    <property type="protein sequence ID" value="SFJ85947.1"/>
    <property type="molecule type" value="Genomic_DNA"/>
</dbReference>
<name>A0A1I3UVN8_9RHOB</name>
<dbReference type="Gene3D" id="3.30.70.890">
    <property type="entry name" value="GHMP kinase, C-terminal domain"/>
    <property type="match status" value="1"/>
</dbReference>
<dbReference type="Pfam" id="PF00288">
    <property type="entry name" value="GHMP_kinases_N"/>
    <property type="match status" value="1"/>
</dbReference>
<dbReference type="InterPro" id="IPR020568">
    <property type="entry name" value="Ribosomal_Su5_D2-typ_SF"/>
</dbReference>
<accession>A0A1I3UVN8</accession>
<evidence type="ECO:0000256" key="10">
    <source>
        <dbReference type="HAMAP-Rule" id="MF_00061"/>
    </source>
</evidence>
<feature type="active site" evidence="10">
    <location>
        <position position="10"/>
    </location>
</feature>
<dbReference type="InterPro" id="IPR004424">
    <property type="entry name" value="IspE"/>
</dbReference>
<comment type="function">
    <text evidence="10">Catalyzes the phosphorylation of the position 2 hydroxy group of 4-diphosphocytidyl-2C-methyl-D-erythritol.</text>
</comment>
<keyword evidence="5 10" id="KW-0547">Nucleotide-binding</keyword>
<reference evidence="13 14" key="1">
    <citation type="submission" date="2016-10" db="EMBL/GenBank/DDBJ databases">
        <authorList>
            <person name="de Groot N.N."/>
        </authorList>
    </citation>
    <scope>NUCLEOTIDE SEQUENCE [LARGE SCALE GENOMIC DNA]</scope>
    <source>
        <strain evidence="13 14">CGMCC 1.8891</strain>
    </source>
</reference>
<dbReference type="EC" id="2.7.1.148" evidence="2 10"/>
<dbReference type="InterPro" id="IPR006204">
    <property type="entry name" value="GHMP_kinase_N_dom"/>
</dbReference>
<dbReference type="UniPathway" id="UPA00056">
    <property type="reaction ID" value="UER00094"/>
</dbReference>
<gene>
    <name evidence="10" type="primary">ispE</name>
    <name evidence="13" type="ORF">SAMN04488138_11282</name>
</gene>
<dbReference type="OrthoDB" id="9809438at2"/>
<dbReference type="PANTHER" id="PTHR43527">
    <property type="entry name" value="4-DIPHOSPHOCYTIDYL-2-C-METHYL-D-ERYTHRITOL KINASE, CHLOROPLASTIC"/>
    <property type="match status" value="1"/>
</dbReference>